<gene>
    <name evidence="2" type="ORF">LCGC14_0981940</name>
</gene>
<keyword evidence="1" id="KW-0812">Transmembrane</keyword>
<feature type="transmembrane region" description="Helical" evidence="1">
    <location>
        <begin position="402"/>
        <end position="422"/>
    </location>
</feature>
<feature type="transmembrane region" description="Helical" evidence="1">
    <location>
        <begin position="12"/>
        <end position="30"/>
    </location>
</feature>
<accession>A0A0F9NCY5</accession>
<feature type="transmembrane region" description="Helical" evidence="1">
    <location>
        <begin position="555"/>
        <end position="583"/>
    </location>
</feature>
<feature type="transmembrane region" description="Helical" evidence="1">
    <location>
        <begin position="307"/>
        <end position="327"/>
    </location>
</feature>
<organism evidence="2">
    <name type="scientific">marine sediment metagenome</name>
    <dbReference type="NCBI Taxonomy" id="412755"/>
    <lineage>
        <taxon>unclassified sequences</taxon>
        <taxon>metagenomes</taxon>
        <taxon>ecological metagenomes</taxon>
    </lineage>
</organism>
<feature type="transmembrane region" description="Helical" evidence="1">
    <location>
        <begin position="460"/>
        <end position="483"/>
    </location>
</feature>
<reference evidence="2" key="1">
    <citation type="journal article" date="2015" name="Nature">
        <title>Complex archaea that bridge the gap between prokaryotes and eukaryotes.</title>
        <authorList>
            <person name="Spang A."/>
            <person name="Saw J.H."/>
            <person name="Jorgensen S.L."/>
            <person name="Zaremba-Niedzwiedzka K."/>
            <person name="Martijn J."/>
            <person name="Lind A.E."/>
            <person name="van Eijk R."/>
            <person name="Schleper C."/>
            <person name="Guy L."/>
            <person name="Ettema T.J."/>
        </authorList>
    </citation>
    <scope>NUCLEOTIDE SEQUENCE</scope>
</reference>
<proteinExistence type="predicted"/>
<comment type="caution">
    <text evidence="2">The sequence shown here is derived from an EMBL/GenBank/DDBJ whole genome shotgun (WGS) entry which is preliminary data.</text>
</comment>
<feature type="transmembrane region" description="Helical" evidence="1">
    <location>
        <begin position="207"/>
        <end position="228"/>
    </location>
</feature>
<evidence type="ECO:0000313" key="2">
    <source>
        <dbReference type="EMBL" id="KKN15839.1"/>
    </source>
</evidence>
<feature type="transmembrane region" description="Helical" evidence="1">
    <location>
        <begin position="88"/>
        <end position="110"/>
    </location>
</feature>
<dbReference type="AlphaFoldDB" id="A0A0F9NCY5"/>
<dbReference type="EMBL" id="LAZR01003672">
    <property type="protein sequence ID" value="KKN15839.1"/>
    <property type="molecule type" value="Genomic_DNA"/>
</dbReference>
<feature type="transmembrane region" description="Helical" evidence="1">
    <location>
        <begin position="274"/>
        <end position="295"/>
    </location>
</feature>
<feature type="transmembrane region" description="Helical" evidence="1">
    <location>
        <begin position="518"/>
        <end position="543"/>
    </location>
</feature>
<feature type="transmembrane region" description="Helical" evidence="1">
    <location>
        <begin position="354"/>
        <end position="381"/>
    </location>
</feature>
<evidence type="ECO:0000256" key="1">
    <source>
        <dbReference type="SAM" id="Phobius"/>
    </source>
</evidence>
<feature type="transmembrane region" description="Helical" evidence="1">
    <location>
        <begin position="36"/>
        <end position="56"/>
    </location>
</feature>
<feature type="transmembrane region" description="Helical" evidence="1">
    <location>
        <begin position="169"/>
        <end position="195"/>
    </location>
</feature>
<name>A0A0F9NCY5_9ZZZZ</name>
<feature type="transmembrane region" description="Helical" evidence="1">
    <location>
        <begin position="130"/>
        <end position="157"/>
    </location>
</feature>
<keyword evidence="1" id="KW-0472">Membrane</keyword>
<sequence>MENSKENFSVIWFLLTLFLTISIIIGIFFITDSTLIHFLVIFYISFSLLISNMHYFSPRLSTFNKIVEKLLPINKQHVKAGPTSIFRFIYMVVIGIIIVIIGYTFLPWFGPSITTTSYAFFEFMNESGSLTLYIIFGFIIFCPVIFCALFTGTSMTYHNENKSKYSKVVIFLPVIFYLPYISFIFTKSFQIIYIFAGIESGSLQENVTSLLGILTTFIIFVIAWIVTLKLWYGEGTKRNVLIILSIGFIQCLASLFMFYHYLVEIVAFGSSYSFSGIFHPIYIPWFFVLIFIPLILKAFDKMDNDKFIAIGIILAVTAAFLFQTWSFQFNLDGIPELGIFGQREIQVYLGLGYVYYYMLIFLLPLFFLFGYFQIIFITSIYRTITKYAGKKSAPWRKIIKNLSGIIALFLLMFWIIVYYAIFYQPNDYYAGFLSVILVFPGELFNLFNQMLFAPSWPKDLLLTSEFGFIVIFTTVIFLTYSTFKLFYKLISKSNKIGADSENKFPVFFKGVENYKSRLFFGFSLIFIFIGTISIYSFFWIYYLKNTQGSNIYVDSIVLVFTIIENLKLIVSILGFVVAIVFFFRYMQTSKNSMKFN</sequence>
<protein>
    <submittedName>
        <fullName evidence="2">Uncharacterized protein</fullName>
    </submittedName>
</protein>
<keyword evidence="1" id="KW-1133">Transmembrane helix</keyword>
<feature type="transmembrane region" description="Helical" evidence="1">
    <location>
        <begin position="240"/>
        <end position="262"/>
    </location>
</feature>